<dbReference type="Gene3D" id="1.20.1600.10">
    <property type="entry name" value="Outer membrane efflux proteins (OEP)"/>
    <property type="match status" value="1"/>
</dbReference>
<evidence type="ECO:0000256" key="7">
    <source>
        <dbReference type="ARBA" id="ARBA00023237"/>
    </source>
</evidence>
<evidence type="ECO:0000256" key="5">
    <source>
        <dbReference type="ARBA" id="ARBA00022692"/>
    </source>
</evidence>
<dbReference type="GO" id="GO:0009279">
    <property type="term" value="C:cell outer membrane"/>
    <property type="evidence" value="ECO:0007669"/>
    <property type="project" value="UniProtKB-SubCell"/>
</dbReference>
<evidence type="ECO:0000256" key="2">
    <source>
        <dbReference type="ARBA" id="ARBA00007613"/>
    </source>
</evidence>
<keyword evidence="4" id="KW-1134">Transmembrane beta strand</keyword>
<keyword evidence="9" id="KW-1185">Reference proteome</keyword>
<comment type="subcellular location">
    <subcellularLocation>
        <location evidence="1">Cell outer membrane</location>
    </subcellularLocation>
</comment>
<dbReference type="InterPro" id="IPR051906">
    <property type="entry name" value="TolC-like"/>
</dbReference>
<evidence type="ECO:0000256" key="6">
    <source>
        <dbReference type="ARBA" id="ARBA00023136"/>
    </source>
</evidence>
<dbReference type="GO" id="GO:1990281">
    <property type="term" value="C:efflux pump complex"/>
    <property type="evidence" value="ECO:0007669"/>
    <property type="project" value="TreeGrafter"/>
</dbReference>
<keyword evidence="6" id="KW-0472">Membrane</keyword>
<protein>
    <recommendedName>
        <fullName evidence="10">Transporter</fullName>
    </recommendedName>
</protein>
<dbReference type="EMBL" id="MDJD01000007">
    <property type="protein sequence ID" value="OEK09183.1"/>
    <property type="molecule type" value="Genomic_DNA"/>
</dbReference>
<dbReference type="Pfam" id="PF02321">
    <property type="entry name" value="OEP"/>
    <property type="match status" value="2"/>
</dbReference>
<dbReference type="PANTHER" id="PTHR30026:SF20">
    <property type="entry name" value="OUTER MEMBRANE PROTEIN TOLC"/>
    <property type="match status" value="1"/>
</dbReference>
<evidence type="ECO:0008006" key="10">
    <source>
        <dbReference type="Google" id="ProtNLM"/>
    </source>
</evidence>
<dbReference type="RefSeq" id="WP_069828620.1">
    <property type="nucleotide sequence ID" value="NZ_MDJD01000007.1"/>
</dbReference>
<comment type="similarity">
    <text evidence="2">Belongs to the outer membrane factor (OMF) (TC 1.B.17) family.</text>
</comment>
<dbReference type="GO" id="GO:0015288">
    <property type="term" value="F:porin activity"/>
    <property type="evidence" value="ECO:0007669"/>
    <property type="project" value="TreeGrafter"/>
</dbReference>
<dbReference type="SUPFAM" id="SSF56954">
    <property type="entry name" value="Outer membrane efflux proteins (OEP)"/>
    <property type="match status" value="1"/>
</dbReference>
<dbReference type="Proteomes" id="UP000095713">
    <property type="component" value="Unassembled WGS sequence"/>
</dbReference>
<organism evidence="8 9">
    <name type="scientific">Flavivirga aquatica</name>
    <dbReference type="NCBI Taxonomy" id="1849968"/>
    <lineage>
        <taxon>Bacteria</taxon>
        <taxon>Pseudomonadati</taxon>
        <taxon>Bacteroidota</taxon>
        <taxon>Flavobacteriia</taxon>
        <taxon>Flavobacteriales</taxon>
        <taxon>Flavobacteriaceae</taxon>
        <taxon>Flavivirga</taxon>
    </lineage>
</organism>
<sequence>MKDLKNRLLVCLLFVVISSFSQQKKWTLQECVSHALEYNISVKQGENTLLINEQDIIASKGAFLPSLTGNMGHNLSIGNRELFPGQFVDRTGNSTSVGIGTNQTIFNGFRLTNLYKQSKLNLETNKLELNRIKDDISLNVVNAYLNVLFNKERLETANAQYEFSNKQLNQVKSLVDAGVQPKANIYDAEATLSRDAQQVTLAENNFNLSLLSLSQLLQVPFNGFDVEIINIDSPSEALLYKDIFPILKYALENRNEIKVAEKNIENAVLGTQISKSGFYPTVSASYNFGSNAFYTNLSDTEEAFFNQLNDQKSHGIGLNINIPIFSKFQNKTSVAKSKIREETSKLNLEQAKLNLESNIQRAYTDAQAAFKAYDAAKKSLESQTLAFNNSKERYNIGSMTAFDLEQARVQLINAESSLINAKYDFVFKTKVLDFYMGKSLAN</sequence>
<evidence type="ECO:0000256" key="1">
    <source>
        <dbReference type="ARBA" id="ARBA00004442"/>
    </source>
</evidence>
<dbReference type="STRING" id="1849968.A8C32_10660"/>
<accession>A0A1E5TCR9</accession>
<dbReference type="GO" id="GO:0015562">
    <property type="term" value="F:efflux transmembrane transporter activity"/>
    <property type="evidence" value="ECO:0007669"/>
    <property type="project" value="InterPro"/>
</dbReference>
<evidence type="ECO:0000313" key="8">
    <source>
        <dbReference type="EMBL" id="OEK09183.1"/>
    </source>
</evidence>
<proteinExistence type="inferred from homology"/>
<keyword evidence="5" id="KW-0812">Transmembrane</keyword>
<evidence type="ECO:0000256" key="4">
    <source>
        <dbReference type="ARBA" id="ARBA00022452"/>
    </source>
</evidence>
<dbReference type="AlphaFoldDB" id="A0A1E5TCR9"/>
<reference evidence="8 9" key="1">
    <citation type="submission" date="2016-05" db="EMBL/GenBank/DDBJ databases">
        <title>Draft Genome Sequence of Algibacter sp. Strain SK-16 Isolated from the Surface Water of Aburatsubo Inlet.</title>
        <authorList>
            <person name="Wong S.-K."/>
            <person name="Yoshizawa S."/>
            <person name="Nakajima Y."/>
            <person name="Ogura Y."/>
            <person name="Tetsuya H."/>
            <person name="Hamasaki K."/>
        </authorList>
    </citation>
    <scope>NUCLEOTIDE SEQUENCE [LARGE SCALE GENOMIC DNA]</scope>
    <source>
        <strain evidence="8 9">SK-16</strain>
    </source>
</reference>
<evidence type="ECO:0000256" key="3">
    <source>
        <dbReference type="ARBA" id="ARBA00022448"/>
    </source>
</evidence>
<dbReference type="PANTHER" id="PTHR30026">
    <property type="entry name" value="OUTER MEMBRANE PROTEIN TOLC"/>
    <property type="match status" value="1"/>
</dbReference>
<keyword evidence="3" id="KW-0813">Transport</keyword>
<dbReference type="InterPro" id="IPR003423">
    <property type="entry name" value="OMP_efflux"/>
</dbReference>
<dbReference type="OrthoDB" id="9811587at2"/>
<evidence type="ECO:0000313" key="9">
    <source>
        <dbReference type="Proteomes" id="UP000095713"/>
    </source>
</evidence>
<gene>
    <name evidence="8" type="ORF">A8C32_10660</name>
</gene>
<name>A0A1E5TCR9_9FLAO</name>
<keyword evidence="7" id="KW-0998">Cell outer membrane</keyword>
<comment type="caution">
    <text evidence="8">The sequence shown here is derived from an EMBL/GenBank/DDBJ whole genome shotgun (WGS) entry which is preliminary data.</text>
</comment>